<dbReference type="Proteomes" id="UP001176940">
    <property type="component" value="Unassembled WGS sequence"/>
</dbReference>
<organism evidence="2 3">
    <name type="scientific">Ranitomeya imitator</name>
    <name type="common">mimic poison frog</name>
    <dbReference type="NCBI Taxonomy" id="111125"/>
    <lineage>
        <taxon>Eukaryota</taxon>
        <taxon>Metazoa</taxon>
        <taxon>Chordata</taxon>
        <taxon>Craniata</taxon>
        <taxon>Vertebrata</taxon>
        <taxon>Euteleostomi</taxon>
        <taxon>Amphibia</taxon>
        <taxon>Batrachia</taxon>
        <taxon>Anura</taxon>
        <taxon>Neobatrachia</taxon>
        <taxon>Hyloidea</taxon>
        <taxon>Dendrobatidae</taxon>
        <taxon>Dendrobatinae</taxon>
        <taxon>Ranitomeya</taxon>
    </lineage>
</organism>
<proteinExistence type="predicted"/>
<evidence type="ECO:0000313" key="2">
    <source>
        <dbReference type="EMBL" id="CAJ0954344.1"/>
    </source>
</evidence>
<accession>A0ABN9M2N8</accession>
<sequence>MPYKPEFLGDMTRTIFLPLDKANEQEALKSIMKDLVALQMGRRHRAPGIEGVKTKTSSLPNKQTCISDGLRQMATRRVRRATDPSCYGGPSSGKKRSITM</sequence>
<protein>
    <submittedName>
        <fullName evidence="2">Uncharacterized protein</fullName>
    </submittedName>
</protein>
<evidence type="ECO:0000256" key="1">
    <source>
        <dbReference type="SAM" id="MobiDB-lite"/>
    </source>
</evidence>
<reference evidence="2" key="1">
    <citation type="submission" date="2023-07" db="EMBL/GenBank/DDBJ databases">
        <authorList>
            <person name="Stuckert A."/>
        </authorList>
    </citation>
    <scope>NUCLEOTIDE SEQUENCE</scope>
</reference>
<evidence type="ECO:0000313" key="3">
    <source>
        <dbReference type="Proteomes" id="UP001176940"/>
    </source>
</evidence>
<keyword evidence="3" id="KW-1185">Reference proteome</keyword>
<name>A0ABN9M2N8_9NEOB</name>
<gene>
    <name evidence="2" type="ORF">RIMI_LOCUS14691587</name>
</gene>
<dbReference type="EMBL" id="CAUEEQ010038340">
    <property type="protein sequence ID" value="CAJ0954344.1"/>
    <property type="molecule type" value="Genomic_DNA"/>
</dbReference>
<comment type="caution">
    <text evidence="2">The sequence shown here is derived from an EMBL/GenBank/DDBJ whole genome shotgun (WGS) entry which is preliminary data.</text>
</comment>
<feature type="region of interest" description="Disordered" evidence="1">
    <location>
        <begin position="77"/>
        <end position="100"/>
    </location>
</feature>